<dbReference type="Proteomes" id="UP000193144">
    <property type="component" value="Unassembled WGS sequence"/>
</dbReference>
<feature type="compositionally biased region" description="Acidic residues" evidence="1">
    <location>
        <begin position="97"/>
        <end position="107"/>
    </location>
</feature>
<evidence type="ECO:0000313" key="3">
    <source>
        <dbReference type="Proteomes" id="UP000193144"/>
    </source>
</evidence>
<dbReference type="EMBL" id="MCFA01000267">
    <property type="protein sequence ID" value="ORX95938.1"/>
    <property type="molecule type" value="Genomic_DNA"/>
</dbReference>
<name>A0A1Y1YD86_9PLEO</name>
<accession>A0A1Y1YD86</accession>
<dbReference type="AlphaFoldDB" id="A0A1Y1YD86"/>
<comment type="caution">
    <text evidence="2">The sequence shown here is derived from an EMBL/GenBank/DDBJ whole genome shotgun (WGS) entry which is preliminary data.</text>
</comment>
<evidence type="ECO:0000256" key="1">
    <source>
        <dbReference type="SAM" id="MobiDB-lite"/>
    </source>
</evidence>
<sequence length="107" mass="11712">MNPPYRSGHSGVGAILDDIFDVLPPNISGKSEYQRCHTTFGLMQAVHYKAKPLETPDVEQKELSKLEPALRARTPAAREDVPRDEVEEGEGGAYGGQEDDCEVGGRE</sequence>
<feature type="compositionally biased region" description="Basic and acidic residues" evidence="1">
    <location>
        <begin position="64"/>
        <end position="84"/>
    </location>
</feature>
<keyword evidence="3" id="KW-1185">Reference proteome</keyword>
<dbReference type="OrthoDB" id="3778493at2759"/>
<organism evidence="2 3">
    <name type="scientific">Clohesyomyces aquaticus</name>
    <dbReference type="NCBI Taxonomy" id="1231657"/>
    <lineage>
        <taxon>Eukaryota</taxon>
        <taxon>Fungi</taxon>
        <taxon>Dikarya</taxon>
        <taxon>Ascomycota</taxon>
        <taxon>Pezizomycotina</taxon>
        <taxon>Dothideomycetes</taxon>
        <taxon>Pleosporomycetidae</taxon>
        <taxon>Pleosporales</taxon>
        <taxon>Lindgomycetaceae</taxon>
        <taxon>Clohesyomyces</taxon>
    </lineage>
</organism>
<feature type="region of interest" description="Disordered" evidence="1">
    <location>
        <begin position="64"/>
        <end position="107"/>
    </location>
</feature>
<gene>
    <name evidence="2" type="ORF">BCR34DRAFT_607809</name>
</gene>
<proteinExistence type="predicted"/>
<reference evidence="2 3" key="1">
    <citation type="submission" date="2016-07" db="EMBL/GenBank/DDBJ databases">
        <title>Pervasive Adenine N6-methylation of Active Genes in Fungi.</title>
        <authorList>
            <consortium name="DOE Joint Genome Institute"/>
            <person name="Mondo S.J."/>
            <person name="Dannebaum R.O."/>
            <person name="Kuo R.C."/>
            <person name="Labutti K."/>
            <person name="Haridas S."/>
            <person name="Kuo A."/>
            <person name="Salamov A."/>
            <person name="Ahrendt S.R."/>
            <person name="Lipzen A."/>
            <person name="Sullivan W."/>
            <person name="Andreopoulos W.B."/>
            <person name="Clum A."/>
            <person name="Lindquist E."/>
            <person name="Daum C."/>
            <person name="Ramamoorthy G.K."/>
            <person name="Gryganskyi A."/>
            <person name="Culley D."/>
            <person name="Magnuson J.K."/>
            <person name="James T.Y."/>
            <person name="O'Malley M.A."/>
            <person name="Stajich J.E."/>
            <person name="Spatafora J.W."/>
            <person name="Visel A."/>
            <person name="Grigoriev I.V."/>
        </authorList>
    </citation>
    <scope>NUCLEOTIDE SEQUENCE [LARGE SCALE GENOMIC DNA]</scope>
    <source>
        <strain evidence="2 3">CBS 115471</strain>
    </source>
</reference>
<protein>
    <submittedName>
        <fullName evidence="2">Uncharacterized protein</fullName>
    </submittedName>
</protein>
<evidence type="ECO:0000313" key="2">
    <source>
        <dbReference type="EMBL" id="ORX95938.1"/>
    </source>
</evidence>